<sequence>MAGDVIANKAASVTAAAEGEDVEHVAVSNHRRLHALRLVTPLRCRLREPCLLRNGGVAAEAACFTALRGARNSTSCAAHNPILSSFWGNES</sequence>
<dbReference type="AlphaFoldDB" id="A0A4Z2IGJ0"/>
<evidence type="ECO:0000313" key="1">
    <source>
        <dbReference type="EMBL" id="TNN76412.1"/>
    </source>
</evidence>
<name>A0A4Z2IGJ0_9TELE</name>
<evidence type="ECO:0000313" key="2">
    <source>
        <dbReference type="Proteomes" id="UP000314294"/>
    </source>
</evidence>
<comment type="caution">
    <text evidence="1">The sequence shown here is derived from an EMBL/GenBank/DDBJ whole genome shotgun (WGS) entry which is preliminary data.</text>
</comment>
<gene>
    <name evidence="1" type="ORF">EYF80_013277</name>
</gene>
<accession>A0A4Z2IGJ0</accession>
<protein>
    <submittedName>
        <fullName evidence="1">Uncharacterized protein</fullName>
    </submittedName>
</protein>
<reference evidence="1 2" key="1">
    <citation type="submission" date="2019-03" db="EMBL/GenBank/DDBJ databases">
        <title>First draft genome of Liparis tanakae, snailfish: a comprehensive survey of snailfish specific genes.</title>
        <authorList>
            <person name="Kim W."/>
            <person name="Song I."/>
            <person name="Jeong J.-H."/>
            <person name="Kim D."/>
            <person name="Kim S."/>
            <person name="Ryu S."/>
            <person name="Song J.Y."/>
            <person name="Lee S.K."/>
        </authorList>
    </citation>
    <scope>NUCLEOTIDE SEQUENCE [LARGE SCALE GENOMIC DNA]</scope>
    <source>
        <tissue evidence="1">Muscle</tissue>
    </source>
</reference>
<keyword evidence="2" id="KW-1185">Reference proteome</keyword>
<dbReference type="EMBL" id="SRLO01000093">
    <property type="protein sequence ID" value="TNN76412.1"/>
    <property type="molecule type" value="Genomic_DNA"/>
</dbReference>
<dbReference type="Proteomes" id="UP000314294">
    <property type="component" value="Unassembled WGS sequence"/>
</dbReference>
<organism evidence="1 2">
    <name type="scientific">Liparis tanakae</name>
    <name type="common">Tanaka's snailfish</name>
    <dbReference type="NCBI Taxonomy" id="230148"/>
    <lineage>
        <taxon>Eukaryota</taxon>
        <taxon>Metazoa</taxon>
        <taxon>Chordata</taxon>
        <taxon>Craniata</taxon>
        <taxon>Vertebrata</taxon>
        <taxon>Euteleostomi</taxon>
        <taxon>Actinopterygii</taxon>
        <taxon>Neopterygii</taxon>
        <taxon>Teleostei</taxon>
        <taxon>Neoteleostei</taxon>
        <taxon>Acanthomorphata</taxon>
        <taxon>Eupercaria</taxon>
        <taxon>Perciformes</taxon>
        <taxon>Cottioidei</taxon>
        <taxon>Cottales</taxon>
        <taxon>Liparidae</taxon>
        <taxon>Liparis</taxon>
    </lineage>
</organism>
<proteinExistence type="predicted"/>